<sequence>MSGVGYGQPNAEGAKVSQRSQKEPPGFENDCSHDVIGAAVEVQRVLGTGLLESAHAAAMAIELHERELAFEREVPIEAVYKGRPLGIAYRADFVIEGSVLLELKAMDAVSEAHRAQLLSYLRVSGMKLGLLINFHTFPVVKGIHRVVNKL</sequence>
<gene>
    <name evidence="2" type="ORF">EJP67_32125</name>
</gene>
<dbReference type="InterPro" id="IPR026350">
    <property type="entry name" value="GxxExxY"/>
</dbReference>
<dbReference type="AlphaFoldDB" id="A0A3S0XES4"/>
<evidence type="ECO:0000256" key="1">
    <source>
        <dbReference type="SAM" id="MobiDB-lite"/>
    </source>
</evidence>
<name>A0A3S0XES4_9BURK</name>
<evidence type="ECO:0000313" key="2">
    <source>
        <dbReference type="EMBL" id="RUR71704.1"/>
    </source>
</evidence>
<comment type="caution">
    <text evidence="2">The sequence shown here is derived from an EMBL/GenBank/DDBJ whole genome shotgun (WGS) entry which is preliminary data.</text>
</comment>
<dbReference type="OrthoDB" id="9798792at2"/>
<feature type="region of interest" description="Disordered" evidence="1">
    <location>
        <begin position="1"/>
        <end position="28"/>
    </location>
</feature>
<proteinExistence type="predicted"/>
<reference evidence="2 3" key="1">
    <citation type="submission" date="2018-12" db="EMBL/GenBank/DDBJ databases">
        <title>The genome sequences of Variovorax guangxiensis DSM 27352.</title>
        <authorList>
            <person name="Gao J."/>
            <person name="Sun J."/>
        </authorList>
    </citation>
    <scope>NUCLEOTIDE SEQUENCE [LARGE SCALE GENOMIC DNA]</scope>
    <source>
        <strain evidence="2 3">DSM 27352</strain>
    </source>
</reference>
<dbReference type="RefSeq" id="WP_126025762.1">
    <property type="nucleotide sequence ID" value="NZ_RXFT01000023.1"/>
</dbReference>
<evidence type="ECO:0000313" key="3">
    <source>
        <dbReference type="Proteomes" id="UP000281118"/>
    </source>
</evidence>
<dbReference type="Pfam" id="PF13366">
    <property type="entry name" value="PDDEXK_3"/>
    <property type="match status" value="1"/>
</dbReference>
<dbReference type="Proteomes" id="UP000281118">
    <property type="component" value="Unassembled WGS sequence"/>
</dbReference>
<dbReference type="NCBIfam" id="TIGR04256">
    <property type="entry name" value="GxxExxY"/>
    <property type="match status" value="1"/>
</dbReference>
<protein>
    <submittedName>
        <fullName evidence="2">GxxExxY protein</fullName>
    </submittedName>
</protein>
<dbReference type="EMBL" id="RXFT01000023">
    <property type="protein sequence ID" value="RUR71704.1"/>
    <property type="molecule type" value="Genomic_DNA"/>
</dbReference>
<accession>A0A3S0XES4</accession>
<organism evidence="2 3">
    <name type="scientific">Variovorax guangxiensis</name>
    <dbReference type="NCBI Taxonomy" id="1775474"/>
    <lineage>
        <taxon>Bacteria</taxon>
        <taxon>Pseudomonadati</taxon>
        <taxon>Pseudomonadota</taxon>
        <taxon>Betaproteobacteria</taxon>
        <taxon>Burkholderiales</taxon>
        <taxon>Comamonadaceae</taxon>
        <taxon>Variovorax</taxon>
    </lineage>
</organism>